<proteinExistence type="predicted"/>
<dbReference type="EMBL" id="WBMZ01015274">
    <property type="protein sequence ID" value="NXY25086.1"/>
    <property type="molecule type" value="Genomic_DNA"/>
</dbReference>
<dbReference type="GO" id="GO:0005814">
    <property type="term" value="C:centriole"/>
    <property type="evidence" value="ECO:0007669"/>
    <property type="project" value="TreeGrafter"/>
</dbReference>
<dbReference type="GO" id="GO:0097730">
    <property type="term" value="C:non-motile cilium"/>
    <property type="evidence" value="ECO:0007669"/>
    <property type="project" value="TreeGrafter"/>
</dbReference>
<evidence type="ECO:0000313" key="2">
    <source>
        <dbReference type="EMBL" id="NXY25086.1"/>
    </source>
</evidence>
<dbReference type="PANTHER" id="PTHR44117:SF1">
    <property type="entry name" value="INTRAFLAGELLAR TRANSPORT PROTEIN 88 HOMOLOG"/>
    <property type="match status" value="1"/>
</dbReference>
<comment type="caution">
    <text evidence="2">The sequence shown here is derived from an EMBL/GenBank/DDBJ whole genome shotgun (WGS) entry which is preliminary data.</text>
</comment>
<dbReference type="GO" id="GO:1905515">
    <property type="term" value="P:non-motile cilium assembly"/>
    <property type="evidence" value="ECO:0007669"/>
    <property type="project" value="TreeGrafter"/>
</dbReference>
<dbReference type="GO" id="GO:0001822">
    <property type="term" value="P:kidney development"/>
    <property type="evidence" value="ECO:0007669"/>
    <property type="project" value="TreeGrafter"/>
</dbReference>
<dbReference type="AlphaFoldDB" id="A0A852PCJ2"/>
<dbReference type="Pfam" id="PF13432">
    <property type="entry name" value="TPR_16"/>
    <property type="match status" value="1"/>
</dbReference>
<dbReference type="InterPro" id="IPR019734">
    <property type="entry name" value="TPR_rpt"/>
</dbReference>
<name>A0A852PCJ2_9PASS</name>
<feature type="repeat" description="TPR" evidence="1">
    <location>
        <begin position="152"/>
        <end position="185"/>
    </location>
</feature>
<dbReference type="Pfam" id="PF13181">
    <property type="entry name" value="TPR_8"/>
    <property type="match status" value="1"/>
</dbReference>
<dbReference type="SUPFAM" id="SSF48452">
    <property type="entry name" value="TPR-like"/>
    <property type="match status" value="1"/>
</dbReference>
<dbReference type="GO" id="GO:0060122">
    <property type="term" value="P:inner ear receptor cell stereocilium organization"/>
    <property type="evidence" value="ECO:0007669"/>
    <property type="project" value="TreeGrafter"/>
</dbReference>
<dbReference type="PANTHER" id="PTHR44117">
    <property type="entry name" value="INTRAFLAGELLAR TRANSPORT PROTEIN 88 HOMOLOG"/>
    <property type="match status" value="1"/>
</dbReference>
<dbReference type="Gene3D" id="1.25.40.10">
    <property type="entry name" value="Tetratricopeptide repeat domain"/>
    <property type="match status" value="1"/>
</dbReference>
<feature type="repeat" description="TPR" evidence="1">
    <location>
        <begin position="85"/>
        <end position="118"/>
    </location>
</feature>
<dbReference type="GO" id="GO:0042073">
    <property type="term" value="P:intraciliary transport"/>
    <property type="evidence" value="ECO:0007669"/>
    <property type="project" value="TreeGrafter"/>
</dbReference>
<evidence type="ECO:0000313" key="3">
    <source>
        <dbReference type="Proteomes" id="UP000658642"/>
    </source>
</evidence>
<evidence type="ECO:0000256" key="1">
    <source>
        <dbReference type="PROSITE-ProRule" id="PRU00339"/>
    </source>
</evidence>
<dbReference type="InterPro" id="IPR011990">
    <property type="entry name" value="TPR-like_helical_dom_sf"/>
</dbReference>
<dbReference type="Proteomes" id="UP000658642">
    <property type="component" value="Unassembled WGS sequence"/>
</dbReference>
<sequence length="198" mass="22489">ALETLKMFEKKDSRVKSAAATNLSFLYYLGNELEQATNYADLAINSDRYNPAALTNKGNTVFANGDYEKAAEFYKEALRNDSLCTEALYNLGLAYKKLNRIDEALDCFLKLHAILPSSAQVLYQIASIYEMEDPNQAIEWLLQLISVVPTDPHVLSKLGNLYDNEGDKSQAFHYYSESYRYFPSNIGVIEWLGAYYID</sequence>
<dbReference type="SMART" id="SM00028">
    <property type="entry name" value="TPR"/>
    <property type="match status" value="5"/>
</dbReference>
<protein>
    <submittedName>
        <fullName evidence="2">IFT88 protein</fullName>
    </submittedName>
</protein>
<dbReference type="PROSITE" id="PS50005">
    <property type="entry name" value="TPR"/>
    <property type="match status" value="3"/>
</dbReference>
<feature type="non-terminal residue" evidence="2">
    <location>
        <position position="1"/>
    </location>
</feature>
<dbReference type="GO" id="GO:0019894">
    <property type="term" value="F:kinesin binding"/>
    <property type="evidence" value="ECO:0007669"/>
    <property type="project" value="TreeGrafter"/>
</dbReference>
<accession>A0A852PCJ2</accession>
<dbReference type="GO" id="GO:0097546">
    <property type="term" value="C:ciliary base"/>
    <property type="evidence" value="ECO:0007669"/>
    <property type="project" value="TreeGrafter"/>
</dbReference>
<organism evidence="2 3">
    <name type="scientific">Atrichornis clamosus</name>
    <dbReference type="NCBI Taxonomy" id="449594"/>
    <lineage>
        <taxon>Eukaryota</taxon>
        <taxon>Metazoa</taxon>
        <taxon>Chordata</taxon>
        <taxon>Craniata</taxon>
        <taxon>Vertebrata</taxon>
        <taxon>Euteleostomi</taxon>
        <taxon>Archelosauria</taxon>
        <taxon>Archosauria</taxon>
        <taxon>Dinosauria</taxon>
        <taxon>Saurischia</taxon>
        <taxon>Theropoda</taxon>
        <taxon>Coelurosauria</taxon>
        <taxon>Aves</taxon>
        <taxon>Neognathae</taxon>
        <taxon>Neoaves</taxon>
        <taxon>Telluraves</taxon>
        <taxon>Australaves</taxon>
        <taxon>Passeriformes</taxon>
        <taxon>Menuridae</taxon>
        <taxon>Atrichornis</taxon>
    </lineage>
</organism>
<gene>
    <name evidence="2" type="primary">Ift88</name>
    <name evidence="2" type="ORF">ATRCLA_R12723</name>
</gene>
<feature type="non-terminal residue" evidence="2">
    <location>
        <position position="198"/>
    </location>
</feature>
<keyword evidence="1" id="KW-0802">TPR repeat</keyword>
<dbReference type="GO" id="GO:0036064">
    <property type="term" value="C:ciliary basal body"/>
    <property type="evidence" value="ECO:0007669"/>
    <property type="project" value="TreeGrafter"/>
</dbReference>
<feature type="repeat" description="TPR" evidence="1">
    <location>
        <begin position="51"/>
        <end position="84"/>
    </location>
</feature>
<dbReference type="OrthoDB" id="1926212at2759"/>
<keyword evidence="3" id="KW-1185">Reference proteome</keyword>
<reference evidence="2" key="1">
    <citation type="submission" date="2020-02" db="EMBL/GenBank/DDBJ databases">
        <title>Bird 10,000 Genomes (B10K) Project - Family phase.</title>
        <authorList>
            <person name="Zhang G."/>
        </authorList>
    </citation>
    <scope>NUCLEOTIDE SEQUENCE</scope>
    <source>
        <strain evidence="2">B10K-DU-029-61</strain>
        <tissue evidence="2">Blood</tissue>
    </source>
</reference>